<protein>
    <recommendedName>
        <fullName evidence="9">Alcohol dehydrogenase</fullName>
    </recommendedName>
</protein>
<evidence type="ECO:0000313" key="7">
    <source>
        <dbReference type="EMBL" id="AJY74242.1"/>
    </source>
</evidence>
<dbReference type="OrthoDB" id="9777057at2"/>
<dbReference type="PANTHER" id="PTHR43401">
    <property type="entry name" value="L-THREONINE 3-DEHYDROGENASE"/>
    <property type="match status" value="1"/>
</dbReference>
<evidence type="ECO:0000313" key="8">
    <source>
        <dbReference type="Proteomes" id="UP000032633"/>
    </source>
</evidence>
<evidence type="ECO:0008006" key="9">
    <source>
        <dbReference type="Google" id="ProtNLM"/>
    </source>
</evidence>
<comment type="cofactor">
    <cofactor evidence="4">
        <name>Zn(2+)</name>
        <dbReference type="ChEBI" id="CHEBI:29105"/>
    </cofactor>
</comment>
<dbReference type="SUPFAM" id="SSF50129">
    <property type="entry name" value="GroES-like"/>
    <property type="match status" value="1"/>
</dbReference>
<sequence>MSQESLILHKPGEIEIRQVDRPSIGSNDVLIKVSACGICGTDRHIFHGTYPASLPVSPGHEFAGVIVETGSGVKHAAVGDFITVNPNIWCGHCPSCLQGAPHLCTAMRALGVNLNGGLSSYCVVPEELVYKIAPNVDPLQACLAEPVSCVLHGLDRLQIKAGYRAAVFGGGFIGQLMLQTLRLQGASEVTLIEPQAHKRKVAAELGFQAIDPFAGKSALEELADLDVTVDCAGAGDVLMQCVRATKQGGDILLFAAYPQGRTVSIEPYEIFRKELRVIGSFTYPDTQVRAIRLIEAGAYKLDSILTEIGLEEVEDLLQGKRDEDVIKGVVRMT</sequence>
<dbReference type="GO" id="GO:0008270">
    <property type="term" value="F:zinc ion binding"/>
    <property type="evidence" value="ECO:0007669"/>
    <property type="project" value="InterPro"/>
</dbReference>
<evidence type="ECO:0000256" key="3">
    <source>
        <dbReference type="ARBA" id="ARBA00023002"/>
    </source>
</evidence>
<evidence type="ECO:0000256" key="2">
    <source>
        <dbReference type="ARBA" id="ARBA00022833"/>
    </source>
</evidence>
<evidence type="ECO:0000259" key="6">
    <source>
        <dbReference type="Pfam" id="PF08240"/>
    </source>
</evidence>
<proteinExistence type="inferred from homology"/>
<dbReference type="KEGG" id="pbj:VN24_06185"/>
<dbReference type="Proteomes" id="UP000032633">
    <property type="component" value="Chromosome"/>
</dbReference>
<dbReference type="PATRIC" id="fig|1126833.4.peg.1344"/>
<dbReference type="InterPro" id="IPR036291">
    <property type="entry name" value="NAD(P)-bd_dom_sf"/>
</dbReference>
<dbReference type="PANTHER" id="PTHR43401:SF2">
    <property type="entry name" value="L-THREONINE 3-DEHYDROGENASE"/>
    <property type="match status" value="1"/>
</dbReference>
<dbReference type="Pfam" id="PF08240">
    <property type="entry name" value="ADH_N"/>
    <property type="match status" value="1"/>
</dbReference>
<dbReference type="AlphaFoldDB" id="A0A0D5NH10"/>
<dbReference type="EMBL" id="CP011058">
    <property type="protein sequence ID" value="AJY74242.1"/>
    <property type="molecule type" value="Genomic_DNA"/>
</dbReference>
<organism evidence="7 8">
    <name type="scientific">Paenibacillus beijingensis</name>
    <dbReference type="NCBI Taxonomy" id="1126833"/>
    <lineage>
        <taxon>Bacteria</taxon>
        <taxon>Bacillati</taxon>
        <taxon>Bacillota</taxon>
        <taxon>Bacilli</taxon>
        <taxon>Bacillales</taxon>
        <taxon>Paenibacillaceae</taxon>
        <taxon>Paenibacillus</taxon>
    </lineage>
</organism>
<dbReference type="InterPro" id="IPR013154">
    <property type="entry name" value="ADH-like_N"/>
</dbReference>
<dbReference type="Pfam" id="PF00107">
    <property type="entry name" value="ADH_zinc_N"/>
    <property type="match status" value="1"/>
</dbReference>
<dbReference type="PROSITE" id="PS00059">
    <property type="entry name" value="ADH_ZINC"/>
    <property type="match status" value="1"/>
</dbReference>
<reference evidence="7 8" key="1">
    <citation type="journal article" date="2015" name="J. Biotechnol.">
        <title>Complete genome sequence of Paenibacillus beijingensis 7188(T) (=DSM 24997(T)), a novel rhizobacterium from jujube garden soil.</title>
        <authorList>
            <person name="Kwak Y."/>
            <person name="Shin J.H."/>
        </authorList>
    </citation>
    <scope>NUCLEOTIDE SEQUENCE [LARGE SCALE GENOMIC DNA]</scope>
    <source>
        <strain evidence="7 8">DSM 24997</strain>
    </source>
</reference>
<dbReference type="InterPro" id="IPR050129">
    <property type="entry name" value="Zn_alcohol_dh"/>
</dbReference>
<gene>
    <name evidence="7" type="ORF">VN24_06185</name>
</gene>
<dbReference type="InterPro" id="IPR002328">
    <property type="entry name" value="ADH_Zn_CS"/>
</dbReference>
<keyword evidence="2 4" id="KW-0862">Zinc</keyword>
<dbReference type="SUPFAM" id="SSF51735">
    <property type="entry name" value="NAD(P)-binding Rossmann-fold domains"/>
    <property type="match status" value="1"/>
</dbReference>
<feature type="domain" description="Alcohol dehydrogenase-like C-terminal" evidence="5">
    <location>
        <begin position="173"/>
        <end position="292"/>
    </location>
</feature>
<dbReference type="InterPro" id="IPR013149">
    <property type="entry name" value="ADH-like_C"/>
</dbReference>
<dbReference type="HOGENOM" id="CLU_026673_11_0_9"/>
<keyword evidence="8" id="KW-1185">Reference proteome</keyword>
<dbReference type="GO" id="GO:0016491">
    <property type="term" value="F:oxidoreductase activity"/>
    <property type="evidence" value="ECO:0007669"/>
    <property type="project" value="UniProtKB-KW"/>
</dbReference>
<keyword evidence="3" id="KW-0560">Oxidoreductase</keyword>
<dbReference type="CDD" id="cd08234">
    <property type="entry name" value="threonine_DH_like"/>
    <property type="match status" value="1"/>
</dbReference>
<dbReference type="Gene3D" id="3.40.50.720">
    <property type="entry name" value="NAD(P)-binding Rossmann-like Domain"/>
    <property type="match status" value="1"/>
</dbReference>
<dbReference type="STRING" id="1126833.VN24_06185"/>
<dbReference type="Gene3D" id="3.90.180.10">
    <property type="entry name" value="Medium-chain alcohol dehydrogenases, catalytic domain"/>
    <property type="match status" value="1"/>
</dbReference>
<evidence type="ECO:0000259" key="5">
    <source>
        <dbReference type="Pfam" id="PF00107"/>
    </source>
</evidence>
<dbReference type="InterPro" id="IPR011032">
    <property type="entry name" value="GroES-like_sf"/>
</dbReference>
<dbReference type="RefSeq" id="WP_045669678.1">
    <property type="nucleotide sequence ID" value="NZ_CP011058.1"/>
</dbReference>
<name>A0A0D5NH10_9BACL</name>
<accession>A0A0D5NH10</accession>
<feature type="domain" description="Alcohol dehydrogenase-like N-terminal" evidence="6">
    <location>
        <begin position="26"/>
        <end position="132"/>
    </location>
</feature>
<evidence type="ECO:0000256" key="1">
    <source>
        <dbReference type="ARBA" id="ARBA00022723"/>
    </source>
</evidence>
<reference evidence="8" key="2">
    <citation type="submission" date="2015-03" db="EMBL/GenBank/DDBJ databases">
        <title>Genome sequence of Paenibacillus beijingensis strain DSM 24997T.</title>
        <authorList>
            <person name="Kwak Y."/>
            <person name="Shin J.-H."/>
        </authorList>
    </citation>
    <scope>NUCLEOTIDE SEQUENCE [LARGE SCALE GENOMIC DNA]</scope>
    <source>
        <strain evidence="8">DSM 24997</strain>
    </source>
</reference>
<keyword evidence="1 4" id="KW-0479">Metal-binding</keyword>
<evidence type="ECO:0000256" key="4">
    <source>
        <dbReference type="RuleBase" id="RU361277"/>
    </source>
</evidence>
<comment type="similarity">
    <text evidence="4">Belongs to the zinc-containing alcohol dehydrogenase family.</text>
</comment>